<keyword evidence="3" id="KW-0677">Repeat</keyword>
<evidence type="ECO:0000313" key="6">
    <source>
        <dbReference type="Proteomes" id="UP001154078"/>
    </source>
</evidence>
<proteinExistence type="predicted"/>
<dbReference type="OrthoDB" id="2020019at2759"/>
<feature type="signal peptide" evidence="4">
    <location>
        <begin position="1"/>
        <end position="21"/>
    </location>
</feature>
<dbReference type="PANTHER" id="PTHR24369:SF210">
    <property type="entry name" value="CHAOPTIN-RELATED"/>
    <property type="match status" value="1"/>
</dbReference>
<dbReference type="Pfam" id="PF13855">
    <property type="entry name" value="LRR_8"/>
    <property type="match status" value="2"/>
</dbReference>
<name>A0A9P0BHZ0_BRAAE</name>
<dbReference type="PROSITE" id="PS51450">
    <property type="entry name" value="LRR"/>
    <property type="match status" value="4"/>
</dbReference>
<dbReference type="EMBL" id="OV121139">
    <property type="protein sequence ID" value="CAH0562420.1"/>
    <property type="molecule type" value="Genomic_DNA"/>
</dbReference>
<evidence type="ECO:0000313" key="5">
    <source>
        <dbReference type="EMBL" id="CAH0562420.1"/>
    </source>
</evidence>
<gene>
    <name evidence="5" type="ORF">MELIAE_LOCUS11538</name>
</gene>
<dbReference type="SMART" id="SM00369">
    <property type="entry name" value="LRR_TYP"/>
    <property type="match status" value="6"/>
</dbReference>
<organism evidence="5 6">
    <name type="scientific">Brassicogethes aeneus</name>
    <name type="common">Rape pollen beetle</name>
    <name type="synonym">Meligethes aeneus</name>
    <dbReference type="NCBI Taxonomy" id="1431903"/>
    <lineage>
        <taxon>Eukaryota</taxon>
        <taxon>Metazoa</taxon>
        <taxon>Ecdysozoa</taxon>
        <taxon>Arthropoda</taxon>
        <taxon>Hexapoda</taxon>
        <taxon>Insecta</taxon>
        <taxon>Pterygota</taxon>
        <taxon>Neoptera</taxon>
        <taxon>Endopterygota</taxon>
        <taxon>Coleoptera</taxon>
        <taxon>Polyphaga</taxon>
        <taxon>Cucujiformia</taxon>
        <taxon>Nitidulidae</taxon>
        <taxon>Meligethinae</taxon>
        <taxon>Brassicogethes</taxon>
    </lineage>
</organism>
<dbReference type="SMART" id="SM00364">
    <property type="entry name" value="LRR_BAC"/>
    <property type="match status" value="4"/>
</dbReference>
<accession>A0A9P0BHZ0</accession>
<keyword evidence="6" id="KW-1185">Reference proteome</keyword>
<dbReference type="PRINTS" id="PR00019">
    <property type="entry name" value="LEURICHRPT"/>
</dbReference>
<dbReference type="InterPro" id="IPR003591">
    <property type="entry name" value="Leu-rich_rpt_typical-subtyp"/>
</dbReference>
<dbReference type="Gene3D" id="3.80.10.10">
    <property type="entry name" value="Ribonuclease Inhibitor"/>
    <property type="match status" value="2"/>
</dbReference>
<dbReference type="GO" id="GO:0005886">
    <property type="term" value="C:plasma membrane"/>
    <property type="evidence" value="ECO:0007669"/>
    <property type="project" value="TreeGrafter"/>
</dbReference>
<protein>
    <submittedName>
        <fullName evidence="5">Uncharacterized protein</fullName>
    </submittedName>
</protein>
<dbReference type="SUPFAM" id="SSF52058">
    <property type="entry name" value="L domain-like"/>
    <property type="match status" value="1"/>
</dbReference>
<dbReference type="InterPro" id="IPR001611">
    <property type="entry name" value="Leu-rich_rpt"/>
</dbReference>
<keyword evidence="1" id="KW-0433">Leucine-rich repeat</keyword>
<dbReference type="InterPro" id="IPR050541">
    <property type="entry name" value="LRR_TM_domain-containing"/>
</dbReference>
<reference evidence="5" key="1">
    <citation type="submission" date="2021-12" db="EMBL/GenBank/DDBJ databases">
        <authorList>
            <person name="King R."/>
        </authorList>
    </citation>
    <scope>NUCLEOTIDE SEQUENCE</scope>
</reference>
<evidence type="ECO:0000256" key="2">
    <source>
        <dbReference type="ARBA" id="ARBA00022729"/>
    </source>
</evidence>
<evidence type="ECO:0000256" key="3">
    <source>
        <dbReference type="ARBA" id="ARBA00022737"/>
    </source>
</evidence>
<dbReference type="AlphaFoldDB" id="A0A9P0BHZ0"/>
<evidence type="ECO:0000256" key="4">
    <source>
        <dbReference type="SAM" id="SignalP"/>
    </source>
</evidence>
<feature type="chain" id="PRO_5040463481" evidence="4">
    <location>
        <begin position="22"/>
        <end position="682"/>
    </location>
</feature>
<keyword evidence="2 4" id="KW-0732">Signal</keyword>
<dbReference type="Proteomes" id="UP001154078">
    <property type="component" value="Chromosome 8"/>
</dbReference>
<dbReference type="PANTHER" id="PTHR24369">
    <property type="entry name" value="ANTIGEN BSP, PUTATIVE-RELATED"/>
    <property type="match status" value="1"/>
</dbReference>
<dbReference type="InterPro" id="IPR032675">
    <property type="entry name" value="LRR_dom_sf"/>
</dbReference>
<evidence type="ECO:0000256" key="1">
    <source>
        <dbReference type="ARBA" id="ARBA00022614"/>
    </source>
</evidence>
<sequence length="682" mass="79408">MKMKKHLIYFCLLVFINKSKALWDKDTDCPHICTCRLEHLSETAIYRFMQKDKESQPGVIGSVENNDVFYEESLDAELFEDKSIVKSATCILQTETDPLQLLEKIPKDIETLTLIQGYESGNKSIKFSYLSEFKQLLSLELLGPNVDVKKSNQSYLICEIDMTIDYLKFLNLERILIEKSKVQLQKFLKEYKDEEVTFAYVVKLDDESHPLTFIQKDNEPVLPYEKISKSDLNEYPLFLGFKSLFFLRISNCELNNVYWEMFDGLSNLEYLILERNNLKFIPAFAFYGTPSLKTLSLAHNNLLDIQLTDLAGLLELQYLDLSYNNFSQLSELSLPPFPKLKLANFGNNPISVIFPNTFEVMNTTDSLVIGSDDMPLSLTMNSFLGLNLLKKLTLRNIALPILKRELLVGMPNLLELIFTGNISKLDFDAFVEVYNLELLVLNDCKITNVSMDAFMGLLKLQYLDLSSNQLDHLPSGVFDKLSNLKELYLNGNKFQFLPREIFSRIHPKLIRLNENPWHCSCQMSDWKPMIANKIKQKVFKPCYANHDKGLLCTYDNKFMFKYVYDNKVAPKCVEPKQFQNWSVFLAMRKLLKCKEFKPRFKKHNKSGEVLHSSQVKPVKSEEIQIIQTQTVKTIIDEKDYYKMKMLRNKLNRAQFKKKMFEQKGMDEKYILIQNNTFIPNTI</sequence>